<evidence type="ECO:0000256" key="5">
    <source>
        <dbReference type="HAMAP-Rule" id="MF_01161"/>
    </source>
</evidence>
<comment type="function">
    <text evidence="5">Ligates lysine onto the cytidine present at position 34 of the AUA codon-specific tRNA(Ile) that contains the anticodon CAU, in an ATP-dependent manner. Cytidine is converted to lysidine, thus changing the amino acid specificity of the tRNA from methionine to isoleucine.</text>
</comment>
<dbReference type="Gene3D" id="3.40.50.620">
    <property type="entry name" value="HUPs"/>
    <property type="match status" value="2"/>
</dbReference>
<reference evidence="8" key="1">
    <citation type="journal article" date="2014" name="BMC Evol. Biol.">
        <title>Chloroplast phylogenomic analysis resolves deep-level relationships within the green algal class Trebouxiophyceae.</title>
        <authorList>
            <person name="Lemieux C."/>
            <person name="Otis C."/>
            <person name="Turmel M."/>
        </authorList>
    </citation>
    <scope>NUCLEOTIDE SEQUENCE</scope>
</reference>
<dbReference type="Pfam" id="PF01171">
    <property type="entry name" value="ATP_bind_3"/>
    <property type="match status" value="1"/>
</dbReference>
<feature type="transmembrane region" description="Helical" evidence="6">
    <location>
        <begin position="291"/>
        <end position="308"/>
    </location>
</feature>
<keyword evidence="1 5" id="KW-0436">Ligase</keyword>
<feature type="binding site" evidence="5">
    <location>
        <begin position="29"/>
        <end position="34"/>
    </location>
    <ligand>
        <name>ATP</name>
        <dbReference type="ChEBI" id="CHEBI:30616"/>
    </ligand>
</feature>
<dbReference type="SUPFAM" id="SSF82829">
    <property type="entry name" value="MesJ substrate recognition domain-like"/>
    <property type="match status" value="1"/>
</dbReference>
<keyword evidence="8" id="KW-0150">Chloroplast</keyword>
<dbReference type="InterPro" id="IPR012094">
    <property type="entry name" value="tRNA_Ile_lys_synt"/>
</dbReference>
<dbReference type="GO" id="GO:0005524">
    <property type="term" value="F:ATP binding"/>
    <property type="evidence" value="ECO:0007669"/>
    <property type="project" value="UniProtKB-UniRule"/>
</dbReference>
<dbReference type="InterPro" id="IPR014729">
    <property type="entry name" value="Rossmann-like_a/b/a_fold"/>
</dbReference>
<dbReference type="GO" id="GO:0032267">
    <property type="term" value="F:tRNA(Ile)-lysidine synthase activity"/>
    <property type="evidence" value="ECO:0007669"/>
    <property type="project" value="UniProtKB-EC"/>
</dbReference>
<feature type="domain" description="tRNA(Ile)-lysidine/2-thiocytidine synthase N-terminal" evidence="7">
    <location>
        <begin position="25"/>
        <end position="153"/>
    </location>
</feature>
<proteinExistence type="inferred from homology"/>
<dbReference type="AlphaFoldDB" id="A0A097KQK0"/>
<keyword evidence="2 5" id="KW-0819">tRNA processing</keyword>
<comment type="catalytic activity">
    <reaction evidence="5">
        <text>cytidine(34) in tRNA(Ile2) + L-lysine + ATP = lysidine(34) in tRNA(Ile2) + AMP + diphosphate + H(+)</text>
        <dbReference type="Rhea" id="RHEA:43744"/>
        <dbReference type="Rhea" id="RHEA-COMP:10625"/>
        <dbReference type="Rhea" id="RHEA-COMP:10670"/>
        <dbReference type="ChEBI" id="CHEBI:15378"/>
        <dbReference type="ChEBI" id="CHEBI:30616"/>
        <dbReference type="ChEBI" id="CHEBI:32551"/>
        <dbReference type="ChEBI" id="CHEBI:33019"/>
        <dbReference type="ChEBI" id="CHEBI:82748"/>
        <dbReference type="ChEBI" id="CHEBI:83665"/>
        <dbReference type="ChEBI" id="CHEBI:456215"/>
        <dbReference type="EC" id="6.3.4.19"/>
    </reaction>
</comment>
<dbReference type="RefSeq" id="YP_009106581.1">
    <property type="nucleotide sequence ID" value="NC_025546.1"/>
</dbReference>
<dbReference type="GeneID" id="22160951"/>
<geneLocation type="chloroplast" evidence="8"/>
<evidence type="ECO:0000256" key="2">
    <source>
        <dbReference type="ARBA" id="ARBA00022694"/>
    </source>
</evidence>
<dbReference type="HAMAP" id="MF_01161">
    <property type="entry name" value="tRNA_Ile_lys_synt"/>
    <property type="match status" value="1"/>
</dbReference>
<accession>A0A097KQK0</accession>
<keyword evidence="6" id="KW-1133">Transmembrane helix</keyword>
<dbReference type="GO" id="GO:0009507">
    <property type="term" value="C:chloroplast"/>
    <property type="evidence" value="ECO:0007669"/>
    <property type="project" value="UniProtKB-SubCell"/>
</dbReference>
<dbReference type="InterPro" id="IPR011063">
    <property type="entry name" value="TilS/TtcA_N"/>
</dbReference>
<feature type="transmembrane region" description="Helical" evidence="6">
    <location>
        <begin position="23"/>
        <end position="44"/>
    </location>
</feature>
<organism evidence="8">
    <name type="scientific">Dicloster acuatus</name>
    <dbReference type="NCBI Taxonomy" id="91190"/>
    <lineage>
        <taxon>Eukaryota</taxon>
        <taxon>Viridiplantae</taxon>
        <taxon>Chlorophyta</taxon>
        <taxon>core chlorophytes</taxon>
        <taxon>Trebouxiophyceae</taxon>
        <taxon>Chlorellales</taxon>
        <taxon>Chlorellaceae</taxon>
        <taxon>Dicloster</taxon>
    </lineage>
</organism>
<protein>
    <recommendedName>
        <fullName evidence="5">tRNA(Ile)-lysidine synthase, chloroplastic</fullName>
        <ecNumber evidence="5">6.3.4.19</ecNumber>
    </recommendedName>
    <alternativeName>
        <fullName evidence="5">tRNA(Ile)-2-lysyl-cytidine synthase</fullName>
    </alternativeName>
    <alternativeName>
        <fullName evidence="5">tRNA(Ile)-lysidine synthetase</fullName>
    </alternativeName>
</protein>
<keyword evidence="6" id="KW-0812">Transmembrane</keyword>
<evidence type="ECO:0000259" key="7">
    <source>
        <dbReference type="Pfam" id="PF01171"/>
    </source>
</evidence>
<comment type="subcellular location">
    <subcellularLocation>
        <location evidence="5">Plastid</location>
        <location evidence="5">Chloroplast</location>
    </subcellularLocation>
</comment>
<keyword evidence="3 5" id="KW-0547">Nucleotide-binding</keyword>
<evidence type="ECO:0000256" key="3">
    <source>
        <dbReference type="ARBA" id="ARBA00022741"/>
    </source>
</evidence>
<comment type="similarity">
    <text evidence="5">Belongs to the tRNA(Ile)-lysidine synthase family.</text>
</comment>
<dbReference type="SUPFAM" id="SSF52402">
    <property type="entry name" value="Adenine nucleotide alpha hydrolases-like"/>
    <property type="match status" value="2"/>
</dbReference>
<dbReference type="GO" id="GO:0006400">
    <property type="term" value="P:tRNA modification"/>
    <property type="evidence" value="ECO:0007669"/>
    <property type="project" value="UniProtKB-UniRule"/>
</dbReference>
<keyword evidence="6" id="KW-0472">Membrane</keyword>
<evidence type="ECO:0000256" key="6">
    <source>
        <dbReference type="SAM" id="Phobius"/>
    </source>
</evidence>
<dbReference type="PANTHER" id="PTHR43033:SF1">
    <property type="entry name" value="TRNA(ILE)-LYSIDINE SYNTHASE-RELATED"/>
    <property type="match status" value="1"/>
</dbReference>
<keyword evidence="4 5" id="KW-0067">ATP-binding</keyword>
<gene>
    <name evidence="8" type="primary">ycf62</name>
    <name evidence="5" type="synonym">tilS</name>
</gene>
<sequence>MKKILSEIKNTILYKNIFIVNDIYIYALSGGQDSILLFILLLHLKKQWNLKINILHFNHLWQQKNFFSSQHVWKLAFIFNNPIYIIPSEIFLYNEKKARQWRQQSLERINCLENCKKSFLGHTASDRLETAFWHLIRGTSPRGLVSLKAQTRLIPQGRFFNYPCFYIFDKKILFVYKVTEINILNYKKTFQYKKSNNKKIKASDLDSPCFRTIINSNFLFKKNKYKFLVLNFFSSNQQEKIIINNKTKIENSQSTLSSRFLKTKRDNSFLMKQRDNFCFLVKHGDKQKIHTFYFLVFNYKIYIYPYLFFEKRNTIFLAFLGPFLLSKNTSKTLKKNHKEKNSFLFFNFFLVEKQIFRLLFYFHRNDITILSKKYMLPILSDRSNEKFRWSRNRIRHQLFPLLRFFFNPNIDYLFNNFLEITLQEQEYIESLVEKISSYCLKKQKVTNIEKQIALLPKAVQKRLLQKIFQSYTKLQPNLSQIEILTIFINKNG</sequence>
<evidence type="ECO:0000256" key="4">
    <source>
        <dbReference type="ARBA" id="ARBA00022840"/>
    </source>
</evidence>
<dbReference type="PANTHER" id="PTHR43033">
    <property type="entry name" value="TRNA(ILE)-LYSIDINE SYNTHASE-RELATED"/>
    <property type="match status" value="1"/>
</dbReference>
<name>A0A097KQK0_9CHLO</name>
<keyword evidence="8" id="KW-0934">Plastid</keyword>
<dbReference type="EC" id="6.3.4.19" evidence="5"/>
<evidence type="ECO:0000313" key="8">
    <source>
        <dbReference type="EMBL" id="AIT95463.1"/>
    </source>
</evidence>
<dbReference type="EMBL" id="KM462885">
    <property type="protein sequence ID" value="AIT95463.1"/>
    <property type="molecule type" value="Genomic_DNA"/>
</dbReference>
<evidence type="ECO:0000256" key="1">
    <source>
        <dbReference type="ARBA" id="ARBA00022598"/>
    </source>
</evidence>
<comment type="domain">
    <text evidence="5">The N-terminal region contains the highly conserved SGGXDS motif, predicted to be a P-loop motif involved in ATP binding.</text>
</comment>